<evidence type="ECO:0000313" key="1">
    <source>
        <dbReference type="EMBL" id="KAK3055677.1"/>
    </source>
</evidence>
<reference evidence="1" key="1">
    <citation type="submission" date="2023-04" db="EMBL/GenBank/DDBJ databases">
        <title>Black Yeasts Isolated from many extreme environments.</title>
        <authorList>
            <person name="Coleine C."/>
            <person name="Stajich J.E."/>
            <person name="Selbmann L."/>
        </authorList>
    </citation>
    <scope>NUCLEOTIDE SEQUENCE</scope>
    <source>
        <strain evidence="1">CCFEE 5312</strain>
    </source>
</reference>
<dbReference type="EMBL" id="JAWDJX010000008">
    <property type="protein sequence ID" value="KAK3055677.1"/>
    <property type="molecule type" value="Genomic_DNA"/>
</dbReference>
<dbReference type="InterPro" id="IPR036291">
    <property type="entry name" value="NAD(P)-bd_dom_sf"/>
</dbReference>
<organism evidence="1 2">
    <name type="scientific">Extremus antarcticus</name>
    <dbReference type="NCBI Taxonomy" id="702011"/>
    <lineage>
        <taxon>Eukaryota</taxon>
        <taxon>Fungi</taxon>
        <taxon>Dikarya</taxon>
        <taxon>Ascomycota</taxon>
        <taxon>Pezizomycotina</taxon>
        <taxon>Dothideomycetes</taxon>
        <taxon>Dothideomycetidae</taxon>
        <taxon>Mycosphaerellales</taxon>
        <taxon>Extremaceae</taxon>
        <taxon>Extremus</taxon>
    </lineage>
</organism>
<dbReference type="SUPFAM" id="SSF51735">
    <property type="entry name" value="NAD(P)-binding Rossmann-fold domains"/>
    <property type="match status" value="1"/>
</dbReference>
<dbReference type="Proteomes" id="UP001271007">
    <property type="component" value="Unassembled WGS sequence"/>
</dbReference>
<evidence type="ECO:0000313" key="2">
    <source>
        <dbReference type="Proteomes" id="UP001271007"/>
    </source>
</evidence>
<dbReference type="Gene3D" id="3.40.50.720">
    <property type="entry name" value="NAD(P)-binding Rossmann-like Domain"/>
    <property type="match status" value="1"/>
</dbReference>
<sequence>MSEQIGEARIPYEYKNTGPVDCSKKFDSSAVKGKTAIVTGAYVVIADLNEDAAKKIQQEFPDTTAAIKCDVLAWKDQLATFKKAIELFPQ</sequence>
<keyword evidence="2" id="KW-1185">Reference proteome</keyword>
<dbReference type="AlphaFoldDB" id="A0AAJ0DRR2"/>
<gene>
    <name evidence="1" type="ORF">LTR09_003598</name>
</gene>
<proteinExistence type="predicted"/>
<protein>
    <recommendedName>
        <fullName evidence="3">YCII-related domain-containing protein</fullName>
    </recommendedName>
</protein>
<comment type="caution">
    <text evidence="1">The sequence shown here is derived from an EMBL/GenBank/DDBJ whole genome shotgun (WGS) entry which is preliminary data.</text>
</comment>
<name>A0AAJ0DRR2_9PEZI</name>
<accession>A0AAJ0DRR2</accession>
<evidence type="ECO:0008006" key="3">
    <source>
        <dbReference type="Google" id="ProtNLM"/>
    </source>
</evidence>